<evidence type="ECO:0000256" key="2">
    <source>
        <dbReference type="SAM" id="MobiDB-lite"/>
    </source>
</evidence>
<keyword evidence="1" id="KW-0175">Coiled coil</keyword>
<feature type="coiled-coil region" evidence="1">
    <location>
        <begin position="425"/>
        <end position="523"/>
    </location>
</feature>
<feature type="compositionally biased region" description="Polar residues" evidence="2">
    <location>
        <begin position="94"/>
        <end position="107"/>
    </location>
</feature>
<feature type="compositionally biased region" description="Basic and acidic residues" evidence="2">
    <location>
        <begin position="594"/>
        <end position="603"/>
    </location>
</feature>
<organism evidence="3 4">
    <name type="scientific">Hortaea werneckii</name>
    <name type="common">Black yeast</name>
    <name type="synonym">Cladosporium werneckii</name>
    <dbReference type="NCBI Taxonomy" id="91943"/>
    <lineage>
        <taxon>Eukaryota</taxon>
        <taxon>Fungi</taxon>
        <taxon>Dikarya</taxon>
        <taxon>Ascomycota</taxon>
        <taxon>Pezizomycotina</taxon>
        <taxon>Dothideomycetes</taxon>
        <taxon>Dothideomycetidae</taxon>
        <taxon>Mycosphaerellales</taxon>
        <taxon>Teratosphaeriaceae</taxon>
        <taxon>Hortaea</taxon>
    </lineage>
</organism>
<feature type="region of interest" description="Disordered" evidence="2">
    <location>
        <begin position="543"/>
        <end position="652"/>
    </location>
</feature>
<feature type="compositionally biased region" description="Acidic residues" evidence="2">
    <location>
        <begin position="962"/>
        <end position="971"/>
    </location>
</feature>
<feature type="compositionally biased region" description="Basic residues" evidence="2">
    <location>
        <begin position="376"/>
        <end position="392"/>
    </location>
</feature>
<comment type="caution">
    <text evidence="3">The sequence shown here is derived from an EMBL/GenBank/DDBJ whole genome shotgun (WGS) entry which is preliminary data.</text>
</comment>
<feature type="compositionally biased region" description="Polar residues" evidence="2">
    <location>
        <begin position="266"/>
        <end position="279"/>
    </location>
</feature>
<name>A0A3M7FS30_HORWE</name>
<feature type="region of interest" description="Disordered" evidence="2">
    <location>
        <begin position="1"/>
        <end position="115"/>
    </location>
</feature>
<dbReference type="EMBL" id="QWIR01000038">
    <property type="protein sequence ID" value="RMY91635.1"/>
    <property type="molecule type" value="Genomic_DNA"/>
</dbReference>
<feature type="region of interest" description="Disordered" evidence="2">
    <location>
        <begin position="829"/>
        <end position="849"/>
    </location>
</feature>
<evidence type="ECO:0000313" key="3">
    <source>
        <dbReference type="EMBL" id="RMY91635.1"/>
    </source>
</evidence>
<evidence type="ECO:0000313" key="4">
    <source>
        <dbReference type="Proteomes" id="UP000268823"/>
    </source>
</evidence>
<feature type="region of interest" description="Disordered" evidence="2">
    <location>
        <begin position="318"/>
        <end position="392"/>
    </location>
</feature>
<gene>
    <name evidence="3" type="ORF">D0861_02947</name>
</gene>
<reference evidence="3 4" key="1">
    <citation type="journal article" date="2018" name="BMC Genomics">
        <title>Genomic evidence for intraspecific hybridization in a clonal and extremely halotolerant yeast.</title>
        <authorList>
            <person name="Gostincar C."/>
            <person name="Stajich J.E."/>
            <person name="Zupancic J."/>
            <person name="Zalar P."/>
            <person name="Gunde-Cimerman N."/>
        </authorList>
    </citation>
    <scope>NUCLEOTIDE SEQUENCE [LARGE SCALE GENOMIC DNA]</scope>
    <source>
        <strain evidence="3 4">EXF-2788</strain>
    </source>
</reference>
<feature type="compositionally biased region" description="Basic and acidic residues" evidence="2">
    <location>
        <begin position="1103"/>
        <end position="1113"/>
    </location>
</feature>
<feature type="compositionally biased region" description="Low complexity" evidence="2">
    <location>
        <begin position="633"/>
        <end position="649"/>
    </location>
</feature>
<evidence type="ECO:0000256" key="1">
    <source>
        <dbReference type="SAM" id="Coils"/>
    </source>
</evidence>
<dbReference type="AlphaFoldDB" id="A0A3M7FS30"/>
<proteinExistence type="predicted"/>
<sequence length="1113" mass="121200">MSSGASGSDEKISASKCLPHTQIQPLDSEQKFNTTHDLSSRGATGSDRNIDQTRLDPTAGNRGQYQHPEPHAESGGSVGRDETIQAAKVDPLVSQAQSGETASTATRKNPGLDDEVVDAGRVAPMGEVREEMGSAFAPKFGCAHVIATAEVTLQISQMAVNNHPLLNRFNAAPYFAACLDARVAHDLRVTPQDMTSSSPLNPWATPLDPHPTWTDHAAFPTDDDQLSPSVRRPLSGPGASRQTRRLQLRNAGFRGSAVPTRKVTPKSVSNSTASDNVVSGSDIENVAPILGSASAHEGSLKVQRNRRGGNSPAAVLREIGSVNGGASHSTRSTGKKKKARVSSGMRDLFTAPTPQDTVDTYSDALSPPISTPTRALKPRSVRSKAKMNNKRRSVSGEARLYIEHLETELASAQTQLQAINSPSVTREQSSKMRHLNAEAKQLQDEVAEWEAKYDDRIQEMADEHREVENTLRAHVRRLEEEAEEYRYRLSELEEGIEEARVAAEAAEHANVNLEKRLEIMSELLATSPAKIDLHTETPCREGRIRKRPRSMLPIFPTAGVLTSPERQGGDGSVGRRTQPPSPVLAYTPSWQKDQYSRQEELRRRSSHTASDAGALSDTDSARSAWVEDGDSMTAPTELPPSSTTTEHPPAFNPWTLQAINMSQARSRPARRMRRFGAGAHGMKPLILPSATGWQTETLTAPPLERSETTPTFSFRSKEAEDVMANHGASPDDLLAVRRRASTDADVGTFERLVSNPFLLPPSGPEQVERDDLTPVKGLEASLFSVGEADLSRTDTTAKDHSSLGSNAGRNLVDELYAVRTNESSSSWEDLTSHGVAVESGDRSTEGRHGREDCTVLVTRPSTPSDGLPPSFICGTPQSLATTNIAGAAQLSLWTRLRLLFGDLYRSPMILVRNLVQTAQSRMYIPAPLRSVQWWLVGVLLGPMARRRLLSSHGHRCCTVDDKQEEEDDNDAEVVASQRPLLSHRSPSHGAESAQEEHDEGLEYGTIQTPPPSSPGPRSKSGTMSGKGKKRIQSVAMAQRRCAHCERGHPYWTRHSPWMWLKFSITLAFAVGVAFKDGPASLLKASCGCSQTHMRSASGATRRTVKDRSDSRGV</sequence>
<feature type="region of interest" description="Disordered" evidence="2">
    <location>
        <begin position="960"/>
        <end position="1030"/>
    </location>
</feature>
<dbReference type="OrthoDB" id="5343018at2759"/>
<feature type="compositionally biased region" description="Low complexity" evidence="2">
    <location>
        <begin position="1015"/>
        <end position="1025"/>
    </location>
</feature>
<feature type="region of interest" description="Disordered" evidence="2">
    <location>
        <begin position="1092"/>
        <end position="1113"/>
    </location>
</feature>
<accession>A0A3M7FS30</accession>
<feature type="compositionally biased region" description="Polar residues" evidence="2">
    <location>
        <begin position="21"/>
        <end position="47"/>
    </location>
</feature>
<dbReference type="Proteomes" id="UP000268823">
    <property type="component" value="Unassembled WGS sequence"/>
</dbReference>
<feature type="compositionally biased region" description="Basic and acidic residues" evidence="2">
    <location>
        <begin position="839"/>
        <end position="849"/>
    </location>
</feature>
<feature type="region of interest" description="Disordered" evidence="2">
    <location>
        <begin position="193"/>
        <end position="279"/>
    </location>
</feature>
<protein>
    <submittedName>
        <fullName evidence="3">Uncharacterized protein</fullName>
    </submittedName>
</protein>